<feature type="domain" description="D-isomer specific 2-hydroxyacid dehydrogenase NAD-binding" evidence="6">
    <location>
        <begin position="134"/>
        <end position="324"/>
    </location>
</feature>
<dbReference type="OrthoDB" id="298012at2759"/>
<keyword evidence="3" id="KW-0520">NAD</keyword>
<proteinExistence type="inferred from homology"/>
<dbReference type="SUPFAM" id="SSF51735">
    <property type="entry name" value="NAD(P)-binding Rossmann-fold domains"/>
    <property type="match status" value="1"/>
</dbReference>
<dbReference type="InterPro" id="IPR006139">
    <property type="entry name" value="D-isomer_2_OHA_DH_cat_dom"/>
</dbReference>
<dbReference type="GO" id="GO:0016616">
    <property type="term" value="F:oxidoreductase activity, acting on the CH-OH group of donors, NAD or NADP as acceptor"/>
    <property type="evidence" value="ECO:0007669"/>
    <property type="project" value="InterPro"/>
</dbReference>
<dbReference type="Proteomes" id="UP000247810">
    <property type="component" value="Unassembled WGS sequence"/>
</dbReference>
<keyword evidence="2 4" id="KW-0560">Oxidoreductase</keyword>
<dbReference type="VEuPathDB" id="FungiDB:BO71DRAFT_384351"/>
<keyword evidence="8" id="KW-1185">Reference proteome</keyword>
<protein>
    <submittedName>
        <fullName evidence="7">C-terminal binding protein</fullName>
    </submittedName>
</protein>
<dbReference type="InterPro" id="IPR036291">
    <property type="entry name" value="NAD(P)-bd_dom_sf"/>
</dbReference>
<dbReference type="Gene3D" id="3.40.50.720">
    <property type="entry name" value="NAD(P)-binding Rossmann-like Domain"/>
    <property type="match status" value="2"/>
</dbReference>
<dbReference type="PANTHER" id="PTHR43761">
    <property type="entry name" value="D-ISOMER SPECIFIC 2-HYDROXYACID DEHYDROGENASE FAMILY PROTEIN (AFU_ORTHOLOGUE AFUA_1G13630)"/>
    <property type="match status" value="1"/>
</dbReference>
<evidence type="ECO:0000256" key="3">
    <source>
        <dbReference type="ARBA" id="ARBA00023027"/>
    </source>
</evidence>
<dbReference type="PANTHER" id="PTHR43761:SF1">
    <property type="entry name" value="D-ISOMER SPECIFIC 2-HYDROXYACID DEHYDROGENASE CATALYTIC DOMAIN-CONTAINING PROTEIN-RELATED"/>
    <property type="match status" value="1"/>
</dbReference>
<dbReference type="SUPFAM" id="SSF52283">
    <property type="entry name" value="Formate/glycerate dehydrogenase catalytic domain-like"/>
    <property type="match status" value="1"/>
</dbReference>
<dbReference type="EMBL" id="KZ825927">
    <property type="protein sequence ID" value="PYH92066.1"/>
    <property type="molecule type" value="Genomic_DNA"/>
</dbReference>
<dbReference type="STRING" id="1448320.A0A319D3N0"/>
<dbReference type="InterPro" id="IPR006140">
    <property type="entry name" value="D-isomer_DH_NAD-bd"/>
</dbReference>
<evidence type="ECO:0000256" key="2">
    <source>
        <dbReference type="ARBA" id="ARBA00023002"/>
    </source>
</evidence>
<dbReference type="PROSITE" id="PS00671">
    <property type="entry name" value="D_2_HYDROXYACID_DH_3"/>
    <property type="match status" value="1"/>
</dbReference>
<gene>
    <name evidence="7" type="ORF">BO71DRAFT_384351</name>
</gene>
<dbReference type="InterPro" id="IPR029753">
    <property type="entry name" value="D-isomer_DH_CS"/>
</dbReference>
<evidence type="ECO:0000313" key="7">
    <source>
        <dbReference type="EMBL" id="PYH92066.1"/>
    </source>
</evidence>
<reference evidence="7 8" key="1">
    <citation type="submission" date="2018-02" db="EMBL/GenBank/DDBJ databases">
        <title>The genomes of Aspergillus section Nigri reveals drivers in fungal speciation.</title>
        <authorList>
            <consortium name="DOE Joint Genome Institute"/>
            <person name="Vesth T.C."/>
            <person name="Nybo J."/>
            <person name="Theobald S."/>
            <person name="Brandl J."/>
            <person name="Frisvad J.C."/>
            <person name="Nielsen K.F."/>
            <person name="Lyhne E.K."/>
            <person name="Kogle M.E."/>
            <person name="Kuo A."/>
            <person name="Riley R."/>
            <person name="Clum A."/>
            <person name="Nolan M."/>
            <person name="Lipzen A."/>
            <person name="Salamov A."/>
            <person name="Henrissat B."/>
            <person name="Wiebenga A."/>
            <person name="De vries R.P."/>
            <person name="Grigoriev I.V."/>
            <person name="Mortensen U.H."/>
            <person name="Andersen M.R."/>
            <person name="Baker S.E."/>
        </authorList>
    </citation>
    <scope>NUCLEOTIDE SEQUENCE [LARGE SCALE GENOMIC DNA]</scope>
    <source>
        <strain evidence="7 8">CBS 707.79</strain>
    </source>
</reference>
<evidence type="ECO:0000313" key="8">
    <source>
        <dbReference type="Proteomes" id="UP000247810"/>
    </source>
</evidence>
<evidence type="ECO:0000256" key="1">
    <source>
        <dbReference type="ARBA" id="ARBA00005854"/>
    </source>
</evidence>
<dbReference type="Pfam" id="PF02826">
    <property type="entry name" value="2-Hacid_dh_C"/>
    <property type="match status" value="1"/>
</dbReference>
<accession>A0A319D3N0</accession>
<dbReference type="AlphaFoldDB" id="A0A319D3N0"/>
<organism evidence="7 8">
    <name type="scientific">Aspergillus ellipticus CBS 707.79</name>
    <dbReference type="NCBI Taxonomy" id="1448320"/>
    <lineage>
        <taxon>Eukaryota</taxon>
        <taxon>Fungi</taxon>
        <taxon>Dikarya</taxon>
        <taxon>Ascomycota</taxon>
        <taxon>Pezizomycotina</taxon>
        <taxon>Eurotiomycetes</taxon>
        <taxon>Eurotiomycetidae</taxon>
        <taxon>Eurotiales</taxon>
        <taxon>Aspergillaceae</taxon>
        <taxon>Aspergillus</taxon>
        <taxon>Aspergillus subgen. Circumdati</taxon>
    </lineage>
</organism>
<dbReference type="Pfam" id="PF00389">
    <property type="entry name" value="2-Hacid_dh"/>
    <property type="match status" value="1"/>
</dbReference>
<sequence>MPSQETGPVPTYTIIQADGLYEDDVFEQQILNPANKSHPYKVEYLQTYLSPEGVPTHKPWTAIDKSLRDRVNGISILKPGFSAEDLRSLSTIEGVCAPLLSTDDRVDRVALAKRGVTLCNIPNYGTAEIADHALALALSLRRGVALHHELQRASPPSEWSYFDTPLVSRIQGATFGILGFGLIGTAVAMRAKAFGWKVLIYDPFIPNGVDKALGIDRTRDLQELFRRSSIVSVHCPSNPATQGLVIEKLLRLMPKGGILVNTARGEIVDLDAVESCLRDGTLAGAGLDVVPGEPLPVDGPVHPLLKAYREKEEWLVGRLVVTPHSTWHSPESLVDVRIKTSETMKDVLIDGLRINVIPPPKVEE</sequence>
<dbReference type="GO" id="GO:0051287">
    <property type="term" value="F:NAD binding"/>
    <property type="evidence" value="ECO:0007669"/>
    <property type="project" value="InterPro"/>
</dbReference>
<evidence type="ECO:0000259" key="5">
    <source>
        <dbReference type="Pfam" id="PF00389"/>
    </source>
</evidence>
<evidence type="ECO:0000259" key="6">
    <source>
        <dbReference type="Pfam" id="PF02826"/>
    </source>
</evidence>
<dbReference type="InterPro" id="IPR050418">
    <property type="entry name" value="D-iso_2-hydroxyacid_DH_PdxB"/>
</dbReference>
<name>A0A319D3N0_9EURO</name>
<evidence type="ECO:0000256" key="4">
    <source>
        <dbReference type="RuleBase" id="RU003719"/>
    </source>
</evidence>
<comment type="similarity">
    <text evidence="1 4">Belongs to the D-isomer specific 2-hydroxyacid dehydrogenase family.</text>
</comment>
<feature type="domain" description="D-isomer specific 2-hydroxyacid dehydrogenase catalytic" evidence="5">
    <location>
        <begin position="104"/>
        <end position="349"/>
    </location>
</feature>